<organism evidence="2 3">
    <name type="scientific">Cecembia calidifontis</name>
    <dbReference type="NCBI Taxonomy" id="1187080"/>
    <lineage>
        <taxon>Bacteria</taxon>
        <taxon>Pseudomonadati</taxon>
        <taxon>Bacteroidota</taxon>
        <taxon>Cytophagia</taxon>
        <taxon>Cytophagales</taxon>
        <taxon>Cyclobacteriaceae</taxon>
        <taxon>Cecembia</taxon>
    </lineage>
</organism>
<dbReference type="AlphaFoldDB" id="A0A4V2F662"/>
<evidence type="ECO:0000256" key="1">
    <source>
        <dbReference type="SAM" id="Phobius"/>
    </source>
</evidence>
<keyword evidence="1" id="KW-0472">Membrane</keyword>
<dbReference type="Proteomes" id="UP000292209">
    <property type="component" value="Unassembled WGS sequence"/>
</dbReference>
<keyword evidence="1" id="KW-1133">Transmembrane helix</keyword>
<comment type="caution">
    <text evidence="2">The sequence shown here is derived from an EMBL/GenBank/DDBJ whole genome shotgun (WGS) entry which is preliminary data.</text>
</comment>
<name>A0A4V2F662_9BACT</name>
<proteinExistence type="predicted"/>
<evidence type="ECO:0000313" key="2">
    <source>
        <dbReference type="EMBL" id="RZS95209.1"/>
    </source>
</evidence>
<evidence type="ECO:0000313" key="3">
    <source>
        <dbReference type="Proteomes" id="UP000292209"/>
    </source>
</evidence>
<gene>
    <name evidence="2" type="ORF">BC751_0726</name>
</gene>
<keyword evidence="1" id="KW-0812">Transmembrane</keyword>
<protein>
    <submittedName>
        <fullName evidence="2">Uncharacterized protein</fullName>
    </submittedName>
</protein>
<keyword evidence="3" id="KW-1185">Reference proteome</keyword>
<reference evidence="2 3" key="1">
    <citation type="submission" date="2019-02" db="EMBL/GenBank/DDBJ databases">
        <title>Genomic Encyclopedia of Archaeal and Bacterial Type Strains, Phase II (KMG-II): from individual species to whole genera.</title>
        <authorList>
            <person name="Goeker M."/>
        </authorList>
    </citation>
    <scope>NUCLEOTIDE SEQUENCE [LARGE SCALE GENOMIC DNA]</scope>
    <source>
        <strain evidence="2 3">DSM 21411</strain>
    </source>
</reference>
<feature type="transmembrane region" description="Helical" evidence="1">
    <location>
        <begin position="6"/>
        <end position="27"/>
    </location>
</feature>
<accession>A0A4V2F662</accession>
<sequence length="166" mass="19397">MFDIDITTLAVSAVLTIAFIAPFYWNYRKMSQKEKKLDQLIQNLKASKGINLSVKDYWNNQYFIGLDPTKKILVYSSNIHDQDPLILDLNQVKGIKMEEKHHEFNKRKIVDELNLIVHPIHKAAFPIEFYDGEKFSSLDTEPVLIKKWEKLLKPLLNRVPEKQLSA</sequence>
<dbReference type="EMBL" id="SGXG01000001">
    <property type="protein sequence ID" value="RZS95209.1"/>
    <property type="molecule type" value="Genomic_DNA"/>
</dbReference>